<reference evidence="10" key="1">
    <citation type="journal article" date="2019" name="Int. J. Syst. Evol. Microbiol.">
        <title>The Global Catalogue of Microorganisms (GCM) 10K type strain sequencing project: providing services to taxonomists for standard genome sequencing and annotation.</title>
        <authorList>
            <consortium name="The Broad Institute Genomics Platform"/>
            <consortium name="The Broad Institute Genome Sequencing Center for Infectious Disease"/>
            <person name="Wu L."/>
            <person name="Ma J."/>
        </authorList>
    </citation>
    <scope>NUCLEOTIDE SEQUENCE [LARGE SCALE GENOMIC DNA]</scope>
    <source>
        <strain evidence="10">JCM 17687</strain>
    </source>
</reference>
<proteinExistence type="predicted"/>
<dbReference type="Proteomes" id="UP001500427">
    <property type="component" value="Unassembled WGS sequence"/>
</dbReference>
<evidence type="ECO:0000256" key="4">
    <source>
        <dbReference type="ARBA" id="ARBA00022989"/>
    </source>
</evidence>
<protein>
    <submittedName>
        <fullName evidence="9">Cytochrome c biogenesis protein ResB</fullName>
    </submittedName>
</protein>
<evidence type="ECO:0000259" key="8">
    <source>
        <dbReference type="Pfam" id="PF05140"/>
    </source>
</evidence>
<keyword evidence="5 7" id="KW-0472">Membrane</keyword>
<dbReference type="RefSeq" id="WP_345508320.1">
    <property type="nucleotide sequence ID" value="NZ_BAABIW010000018.1"/>
</dbReference>
<feature type="transmembrane region" description="Helical" evidence="7">
    <location>
        <begin position="503"/>
        <end position="521"/>
    </location>
</feature>
<dbReference type="Pfam" id="PF05140">
    <property type="entry name" value="ResB"/>
    <property type="match status" value="1"/>
</dbReference>
<evidence type="ECO:0000256" key="5">
    <source>
        <dbReference type="ARBA" id="ARBA00023136"/>
    </source>
</evidence>
<feature type="compositionally biased region" description="Low complexity" evidence="6">
    <location>
        <begin position="1"/>
        <end position="18"/>
    </location>
</feature>
<evidence type="ECO:0000313" key="9">
    <source>
        <dbReference type="EMBL" id="GAA5031722.1"/>
    </source>
</evidence>
<evidence type="ECO:0000256" key="7">
    <source>
        <dbReference type="SAM" id="Phobius"/>
    </source>
</evidence>
<dbReference type="PANTHER" id="PTHR31566">
    <property type="entry name" value="CYTOCHROME C BIOGENESIS PROTEIN CCS1, CHLOROPLASTIC"/>
    <property type="match status" value="1"/>
</dbReference>
<gene>
    <name evidence="9" type="ORF">GCM10023258_30140</name>
</gene>
<dbReference type="PANTHER" id="PTHR31566:SF0">
    <property type="entry name" value="CYTOCHROME C BIOGENESIS PROTEIN CCS1, CHLOROPLASTIC"/>
    <property type="match status" value="1"/>
</dbReference>
<keyword evidence="2 7" id="KW-0812">Transmembrane</keyword>
<comment type="caution">
    <text evidence="9">The sequence shown here is derived from an EMBL/GenBank/DDBJ whole genome shotgun (WGS) entry which is preliminary data.</text>
</comment>
<feature type="transmembrane region" description="Helical" evidence="7">
    <location>
        <begin position="231"/>
        <end position="252"/>
    </location>
</feature>
<evidence type="ECO:0000256" key="1">
    <source>
        <dbReference type="ARBA" id="ARBA00004141"/>
    </source>
</evidence>
<feature type="transmembrane region" description="Helical" evidence="7">
    <location>
        <begin position="85"/>
        <end position="102"/>
    </location>
</feature>
<keyword evidence="10" id="KW-1185">Reference proteome</keyword>
<evidence type="ECO:0000256" key="2">
    <source>
        <dbReference type="ARBA" id="ARBA00022692"/>
    </source>
</evidence>
<name>A0ABP9JJ05_9MICO</name>
<feature type="compositionally biased region" description="Low complexity" evidence="6">
    <location>
        <begin position="32"/>
        <end position="41"/>
    </location>
</feature>
<dbReference type="EMBL" id="BAABIW010000018">
    <property type="protein sequence ID" value="GAA5031722.1"/>
    <property type="molecule type" value="Genomic_DNA"/>
</dbReference>
<feature type="region of interest" description="Disordered" evidence="6">
    <location>
        <begin position="531"/>
        <end position="573"/>
    </location>
</feature>
<evidence type="ECO:0000256" key="3">
    <source>
        <dbReference type="ARBA" id="ARBA00022748"/>
    </source>
</evidence>
<sequence length="604" mass="63504">MSTETTPTTPTATSPTTEGRPDAFGADDVDTADNGAGNTAAGSGGSGRGAGRRGRGGRPEPALPQLGPVGLLRWGWRQLTSMRTALFLLLLLSIAAVPGSIFPQRNIDAGRVADYIAQNPTTSPWLDRLGFFDVYASPWFSAVYLLLFVSLVGCIVPRTKVHLGALRSRPPRAPARLERLAEHAEVTTTLSPEEALDAARAALRRKRFRLHSHDGTSISAESGYLRETGNLLFHLALTGVIVGMAVGHLFGWRGDIILAEGDRFASSAGTYNTISPGPWVDTESLPPFVLSLDKLHVEFNETPGRSFGTPRLFDAQTTLQSSPGAPKSSENVSVNHPISVDGADIFLLGNGYTPVITVRDAKGAVLYREATPFLPQDGNYRSVGVVKVPSAAPKQLGFTGFFLPTAEPTFVNGPASIFPDVRNPELALSVWEGNLFPGGAPQSVYTLNTDQMKQVTKDDGSPALFRLKPGETRALPGDRGSITFDGVKRFAGLSVRTDPGAPISLVSAILATLGLILGLTIKRRRVFVRVRPAGTPTGPGGTPDGTPGGEPGSTLDSGAGPAGRPATVVTIGGLSKDSDPGLAAIVSAITAGVNDRPAQRTDRS</sequence>
<feature type="region of interest" description="Disordered" evidence="6">
    <location>
        <begin position="1"/>
        <end position="62"/>
    </location>
</feature>
<dbReference type="InterPro" id="IPR023494">
    <property type="entry name" value="Cyt_c_bgen_Ccs1/CcsB/ResB"/>
</dbReference>
<feature type="compositionally biased region" description="Gly residues" evidence="6">
    <location>
        <begin position="537"/>
        <end position="551"/>
    </location>
</feature>
<evidence type="ECO:0000256" key="6">
    <source>
        <dbReference type="SAM" id="MobiDB-lite"/>
    </source>
</evidence>
<accession>A0ABP9JJ05</accession>
<feature type="transmembrane region" description="Helical" evidence="7">
    <location>
        <begin position="139"/>
        <end position="159"/>
    </location>
</feature>
<feature type="domain" description="ResB-like" evidence="8">
    <location>
        <begin position="82"/>
        <end position="579"/>
    </location>
</feature>
<evidence type="ECO:0000313" key="10">
    <source>
        <dbReference type="Proteomes" id="UP001500427"/>
    </source>
</evidence>
<comment type="subcellular location">
    <subcellularLocation>
        <location evidence="1">Membrane</location>
        <topology evidence="1">Multi-pass membrane protein</topology>
    </subcellularLocation>
</comment>
<keyword evidence="3" id="KW-0201">Cytochrome c-type biogenesis</keyword>
<dbReference type="InterPro" id="IPR007816">
    <property type="entry name" value="ResB-like_domain"/>
</dbReference>
<organism evidence="9 10">
    <name type="scientific">Terrabacter aeriphilus</name>
    <dbReference type="NCBI Taxonomy" id="515662"/>
    <lineage>
        <taxon>Bacteria</taxon>
        <taxon>Bacillati</taxon>
        <taxon>Actinomycetota</taxon>
        <taxon>Actinomycetes</taxon>
        <taxon>Micrococcales</taxon>
        <taxon>Intrasporangiaceae</taxon>
        <taxon>Terrabacter</taxon>
    </lineage>
</organism>
<keyword evidence="4 7" id="KW-1133">Transmembrane helix</keyword>